<evidence type="ECO:0000256" key="8">
    <source>
        <dbReference type="ARBA" id="ARBA00022679"/>
    </source>
</evidence>
<keyword evidence="24" id="KW-1185">Reference proteome</keyword>
<evidence type="ECO:0000256" key="9">
    <source>
        <dbReference type="ARBA" id="ARBA00022723"/>
    </source>
</evidence>
<evidence type="ECO:0000256" key="3">
    <source>
        <dbReference type="ARBA" id="ARBA00004514"/>
    </source>
</evidence>
<dbReference type="GO" id="GO:0006950">
    <property type="term" value="P:response to stress"/>
    <property type="evidence" value="ECO:0007669"/>
    <property type="project" value="UniProtKB-ARBA"/>
</dbReference>
<evidence type="ECO:0000313" key="23">
    <source>
        <dbReference type="EMBL" id="KAG5685087.1"/>
    </source>
</evidence>
<name>A0A9J6CT42_POLVA</name>
<comment type="catalytic activity">
    <reaction evidence="1 19">
        <text>[E2 ubiquitin-conjugating enzyme]-S-ubiquitinyl-L-cysteine + [acceptor protein]-L-lysine = [E2 ubiquitin-conjugating enzyme]-L-cysteine + [acceptor protein]-N(6)-ubiquitinyl-L-lysine.</text>
        <dbReference type="EC" id="2.3.2.31"/>
    </reaction>
</comment>
<dbReference type="SUPFAM" id="SSF54236">
    <property type="entry name" value="Ubiquitin-like"/>
    <property type="match status" value="1"/>
</dbReference>
<organism evidence="23 24">
    <name type="scientific">Polypedilum vanderplanki</name>
    <name type="common">Sleeping chironomid midge</name>
    <dbReference type="NCBI Taxonomy" id="319348"/>
    <lineage>
        <taxon>Eukaryota</taxon>
        <taxon>Metazoa</taxon>
        <taxon>Ecdysozoa</taxon>
        <taxon>Arthropoda</taxon>
        <taxon>Hexapoda</taxon>
        <taxon>Insecta</taxon>
        <taxon>Pterygota</taxon>
        <taxon>Neoptera</taxon>
        <taxon>Endopterygota</taxon>
        <taxon>Diptera</taxon>
        <taxon>Nematocera</taxon>
        <taxon>Chironomoidea</taxon>
        <taxon>Chironomidae</taxon>
        <taxon>Chironominae</taxon>
        <taxon>Polypedilum</taxon>
        <taxon>Polypedilum</taxon>
    </lineage>
</organism>
<evidence type="ECO:0000256" key="2">
    <source>
        <dbReference type="ARBA" id="ARBA00004173"/>
    </source>
</evidence>
<comment type="subunit">
    <text evidence="19">Forms an E3 ubiquitin ligase complex.</text>
</comment>
<evidence type="ECO:0000259" key="22">
    <source>
        <dbReference type="PROSITE" id="PS51873"/>
    </source>
</evidence>
<dbReference type="InterPro" id="IPR000626">
    <property type="entry name" value="Ubiquitin-like_dom"/>
</dbReference>
<keyword evidence="14 19" id="KW-0832">Ubl conjugation</keyword>
<dbReference type="CDD" id="cd21382">
    <property type="entry name" value="RING0_parkin"/>
    <property type="match status" value="1"/>
</dbReference>
<comment type="caution">
    <text evidence="23">The sequence shown here is derived from an EMBL/GenBank/DDBJ whole genome shotgun (WGS) entry which is preliminary data.</text>
</comment>
<comment type="subcellular location">
    <subcellularLocation>
        <location evidence="3">Cytoplasm</location>
        <location evidence="3">Cytosol</location>
    </subcellularLocation>
    <subcellularLocation>
        <location evidence="2 19">Mitochondrion</location>
    </subcellularLocation>
</comment>
<dbReference type="PANTHER" id="PTHR11685">
    <property type="entry name" value="RBR FAMILY RING FINGER AND IBR DOMAIN-CONTAINING"/>
    <property type="match status" value="1"/>
</dbReference>
<evidence type="ECO:0000256" key="12">
    <source>
        <dbReference type="ARBA" id="ARBA00022786"/>
    </source>
</evidence>
<dbReference type="CDD" id="cd20340">
    <property type="entry name" value="BRcat_RBR_parkin"/>
    <property type="match status" value="1"/>
</dbReference>
<dbReference type="FunFam" id="1.20.120.1750:FF:000009">
    <property type="entry name" value="E3 ubiquitin-protein ligase parkin"/>
    <property type="match status" value="1"/>
</dbReference>
<keyword evidence="6" id="KW-0963">Cytoplasm</keyword>
<evidence type="ECO:0000256" key="13">
    <source>
        <dbReference type="ARBA" id="ARBA00022833"/>
    </source>
</evidence>
<dbReference type="InterPro" id="IPR044066">
    <property type="entry name" value="TRIAD_supradom"/>
</dbReference>
<dbReference type="InterPro" id="IPR054694">
    <property type="entry name" value="Parkin-like_IBR"/>
</dbReference>
<evidence type="ECO:0000256" key="11">
    <source>
        <dbReference type="ARBA" id="ARBA00022771"/>
    </source>
</evidence>
<dbReference type="GO" id="GO:0005829">
    <property type="term" value="C:cytosol"/>
    <property type="evidence" value="ECO:0007669"/>
    <property type="project" value="UniProtKB-SubCell"/>
</dbReference>
<keyword evidence="16 19" id="KW-0496">Mitochondrion</keyword>
<dbReference type="AlphaFoldDB" id="A0A9J6CT42"/>
<dbReference type="PROSITE" id="PS50053">
    <property type="entry name" value="UBIQUITIN_2"/>
    <property type="match status" value="1"/>
</dbReference>
<dbReference type="CDD" id="cd20357">
    <property type="entry name" value="Rcat_RBR_parkin"/>
    <property type="match status" value="1"/>
</dbReference>
<evidence type="ECO:0000256" key="14">
    <source>
        <dbReference type="ARBA" id="ARBA00022843"/>
    </source>
</evidence>
<keyword evidence="9 19" id="KW-0479">Metal-binding</keyword>
<keyword evidence="8" id="KW-0808">Transferase</keyword>
<dbReference type="GO" id="GO:0005739">
    <property type="term" value="C:mitochondrion"/>
    <property type="evidence" value="ECO:0007669"/>
    <property type="project" value="UniProtKB-SubCell"/>
</dbReference>
<dbReference type="OrthoDB" id="1431934at2759"/>
<gene>
    <name evidence="23" type="ORF">PVAND_014288</name>
</gene>
<evidence type="ECO:0000256" key="15">
    <source>
        <dbReference type="ARBA" id="ARBA00023006"/>
    </source>
</evidence>
<evidence type="ECO:0000256" key="4">
    <source>
        <dbReference type="ARBA" id="ARBA00004906"/>
    </source>
</evidence>
<keyword evidence="10" id="KW-0677">Repeat</keyword>
<evidence type="ECO:0000313" key="24">
    <source>
        <dbReference type="Proteomes" id="UP001107558"/>
    </source>
</evidence>
<evidence type="ECO:0000256" key="10">
    <source>
        <dbReference type="ARBA" id="ARBA00022737"/>
    </source>
</evidence>
<dbReference type="Pfam" id="PF00240">
    <property type="entry name" value="ubiquitin"/>
    <property type="match status" value="1"/>
</dbReference>
<dbReference type="Pfam" id="PF22605">
    <property type="entry name" value="IBR_2"/>
    <property type="match status" value="1"/>
</dbReference>
<dbReference type="GO" id="GO:0008270">
    <property type="term" value="F:zinc ion binding"/>
    <property type="evidence" value="ECO:0007669"/>
    <property type="project" value="UniProtKB-KW"/>
</dbReference>
<dbReference type="Pfam" id="PF17976">
    <property type="entry name" value="zf-RING_12"/>
    <property type="match status" value="1"/>
</dbReference>
<sequence>MLELFSFGRKKISNKLLIFIKTNTGQSLSLNLDPEWNISNVKKLVAPQLGLKSEEVKIIFAGKELEDNTRISECDLGQQSVLHAVKTKSRVNIESKTKRCLDVVYDDDNGNNVIDVASKPLSSTLVDLQLCGEERRHVSEKQSDKVKANFFVHCPECKKLCKGKLRVRCNICKESCFTVHRDPECWDDVLIPKKIQGHCESFEIACMSDEENGLPFAEFYFKCAEHVSGGEKDYAAPLNLIKMNLKEIGCLSCGDISEIVLVFPCDAGHVTCLECFKLYCTSRLQERQFISHENYGYTLSCPVGCENSFIQEIHHFKLLDKELYDRYQSFGAEEFVIQSGGVLCPFPNCGMGIIVDEDCNRVHCLNGCGFVFCKICKQGYHIGECLPETSAQNNSTLTEYSVNPNKVADSRWEQERIATKIAIQVTTKPCPKCRVATERAGGCMHMVCTRAGCNFDWCWVCQTEWTRDCMGSHWFG</sequence>
<protein>
    <recommendedName>
        <fullName evidence="18 19">E3 ubiquitin-protein ligase parkin</fullName>
        <ecNumber evidence="5 19">2.3.2.31</ecNumber>
    </recommendedName>
</protein>
<feature type="domain" description="RING-type" evidence="22">
    <location>
        <begin position="246"/>
        <end position="476"/>
    </location>
</feature>
<dbReference type="InterPro" id="IPR003977">
    <property type="entry name" value="Parkin"/>
</dbReference>
<dbReference type="InterPro" id="IPR029071">
    <property type="entry name" value="Ubiquitin-like_domsf"/>
</dbReference>
<keyword evidence="11" id="KW-0863">Zinc-finger</keyword>
<dbReference type="EC" id="2.3.2.31" evidence="5 19"/>
<feature type="domain" description="Ubiquitin-like" evidence="21">
    <location>
        <begin position="16"/>
        <end position="85"/>
    </location>
</feature>
<reference evidence="23" key="1">
    <citation type="submission" date="2021-03" db="EMBL/GenBank/DDBJ databases">
        <title>Chromosome level genome of the anhydrobiotic midge Polypedilum vanderplanki.</title>
        <authorList>
            <person name="Yoshida Y."/>
            <person name="Kikawada T."/>
            <person name="Gusev O."/>
        </authorList>
    </citation>
    <scope>NUCLEOTIDE SEQUENCE</scope>
    <source>
        <strain evidence="23">NIAS01</strain>
        <tissue evidence="23">Whole body or cell culture</tissue>
    </source>
</reference>
<accession>A0A9J6CT42</accession>
<dbReference type="Gene3D" id="1.20.120.1750">
    <property type="match status" value="1"/>
</dbReference>
<evidence type="ECO:0000256" key="18">
    <source>
        <dbReference type="ARBA" id="ARBA00029536"/>
    </source>
</evidence>
<evidence type="ECO:0000256" key="17">
    <source>
        <dbReference type="ARBA" id="ARBA00029442"/>
    </source>
</evidence>
<evidence type="ECO:0000256" key="7">
    <source>
        <dbReference type="ARBA" id="ARBA00022553"/>
    </source>
</evidence>
<dbReference type="PIRSF" id="PIRSF037880">
    <property type="entry name" value="Parkin"/>
    <property type="match status" value="1"/>
</dbReference>
<keyword evidence="7" id="KW-0597">Phosphoprotein</keyword>
<dbReference type="PROSITE" id="PS51873">
    <property type="entry name" value="TRIAD"/>
    <property type="match status" value="1"/>
</dbReference>
<dbReference type="Pfam" id="PF17978">
    <property type="entry name" value="zf-RING_14"/>
    <property type="match status" value="1"/>
</dbReference>
<dbReference type="InterPro" id="IPR047536">
    <property type="entry name" value="Rcat_RBR_parkin"/>
</dbReference>
<dbReference type="Gene3D" id="3.10.20.90">
    <property type="entry name" value="Phosphatidylinositol 3-kinase Catalytic Subunit, Chain A, domain 1"/>
    <property type="match status" value="1"/>
</dbReference>
<dbReference type="InterPro" id="IPR031127">
    <property type="entry name" value="E3_UB_ligase_RBR"/>
</dbReference>
<keyword evidence="13 19" id="KW-0862">Zinc</keyword>
<dbReference type="GO" id="GO:1902532">
    <property type="term" value="P:negative regulation of intracellular signal transduction"/>
    <property type="evidence" value="ECO:0007669"/>
    <property type="project" value="UniProtKB-ARBA"/>
</dbReference>
<evidence type="ECO:0000256" key="16">
    <source>
        <dbReference type="ARBA" id="ARBA00023128"/>
    </source>
</evidence>
<feature type="active site" evidence="20">
    <location>
        <position position="443"/>
    </location>
</feature>
<comment type="pathway">
    <text evidence="4 19">Protein modification; protein ubiquitination.</text>
</comment>
<evidence type="ECO:0000256" key="1">
    <source>
        <dbReference type="ARBA" id="ARBA00001798"/>
    </source>
</evidence>
<dbReference type="GO" id="GO:0022603">
    <property type="term" value="P:regulation of anatomical structure morphogenesis"/>
    <property type="evidence" value="ECO:0007669"/>
    <property type="project" value="UniProtKB-ARBA"/>
</dbReference>
<dbReference type="InterPro" id="IPR041170">
    <property type="entry name" value="Znf-RING_14"/>
</dbReference>
<keyword evidence="12 19" id="KW-0833">Ubl conjugation pathway</keyword>
<dbReference type="InterPro" id="IPR002867">
    <property type="entry name" value="IBR_dom"/>
</dbReference>
<evidence type="ECO:0000256" key="19">
    <source>
        <dbReference type="PIRNR" id="PIRNR037880"/>
    </source>
</evidence>
<comment type="similarity">
    <text evidence="17 19">Belongs to the RBR family. Parkin subfamily.</text>
</comment>
<dbReference type="SMART" id="SM00647">
    <property type="entry name" value="IBR"/>
    <property type="match status" value="2"/>
</dbReference>
<dbReference type="PRINTS" id="PR01475">
    <property type="entry name" value="PARKIN"/>
</dbReference>
<dbReference type="Gene3D" id="2.20.25.20">
    <property type="match status" value="1"/>
</dbReference>
<evidence type="ECO:0000256" key="6">
    <source>
        <dbReference type="ARBA" id="ARBA00022490"/>
    </source>
</evidence>
<evidence type="ECO:0000256" key="20">
    <source>
        <dbReference type="PIRSR" id="PIRSR037880-1"/>
    </source>
</evidence>
<proteinExistence type="inferred from homology"/>
<dbReference type="SMART" id="SM00213">
    <property type="entry name" value="UBQ"/>
    <property type="match status" value="1"/>
</dbReference>
<dbReference type="GO" id="GO:0016567">
    <property type="term" value="P:protein ubiquitination"/>
    <property type="evidence" value="ECO:0007669"/>
    <property type="project" value="UniProtKB-UniRule"/>
</dbReference>
<dbReference type="GO" id="GO:0009896">
    <property type="term" value="P:positive regulation of catabolic process"/>
    <property type="evidence" value="ECO:0007669"/>
    <property type="project" value="UniProtKB-ARBA"/>
</dbReference>
<dbReference type="SUPFAM" id="SSF57850">
    <property type="entry name" value="RING/U-box"/>
    <property type="match status" value="2"/>
</dbReference>
<comment type="function">
    <text evidence="19">Functions within a multiprotein E3 ubiquitin ligase complex, catalyzing the covalent attachment of ubiquitin moieties onto substrate proteins.</text>
</comment>
<dbReference type="FunFam" id="2.20.25.20:FF:000008">
    <property type="entry name" value="E3 ubiquitin-protein ligase parkin"/>
    <property type="match status" value="1"/>
</dbReference>
<evidence type="ECO:0000259" key="21">
    <source>
        <dbReference type="PROSITE" id="PS50053"/>
    </source>
</evidence>
<dbReference type="GO" id="GO:0000423">
    <property type="term" value="P:mitophagy"/>
    <property type="evidence" value="ECO:0007669"/>
    <property type="project" value="UniProtKB-ARBA"/>
</dbReference>
<dbReference type="Proteomes" id="UP001107558">
    <property type="component" value="Chromosome 1"/>
</dbReference>
<evidence type="ECO:0000256" key="5">
    <source>
        <dbReference type="ARBA" id="ARBA00012251"/>
    </source>
</evidence>
<dbReference type="InterPro" id="IPR047534">
    <property type="entry name" value="BRcat_RBR_parkin"/>
</dbReference>
<keyword evidence="15 19" id="KW-0072">Autophagy</keyword>
<dbReference type="EMBL" id="JADBJN010000001">
    <property type="protein sequence ID" value="KAG5685087.1"/>
    <property type="molecule type" value="Genomic_DNA"/>
</dbReference>
<dbReference type="GO" id="GO:0000151">
    <property type="term" value="C:ubiquitin ligase complex"/>
    <property type="evidence" value="ECO:0007669"/>
    <property type="project" value="UniProtKB-UniRule"/>
</dbReference>
<dbReference type="InterPro" id="IPR041565">
    <property type="entry name" value="Parkin_Znf-RING"/>
</dbReference>
<dbReference type="CDD" id="cd16627">
    <property type="entry name" value="RING-HC_RBR_parkin"/>
    <property type="match status" value="1"/>
</dbReference>
<dbReference type="GO" id="GO:0061630">
    <property type="term" value="F:ubiquitin protein ligase activity"/>
    <property type="evidence" value="ECO:0007669"/>
    <property type="project" value="UniProtKB-EC"/>
</dbReference>
<dbReference type="InterPro" id="IPR047535">
    <property type="entry name" value="RING-HC_RBR_parkin"/>
</dbReference>